<protein>
    <submittedName>
        <fullName evidence="1">(Mediterranean fruit fly) hypothetical protein</fullName>
    </submittedName>
</protein>
<dbReference type="AlphaFoldDB" id="A0A811U7E8"/>
<gene>
    <name evidence="1" type="ORF">CCAP1982_LOCUS2007</name>
</gene>
<accession>A0A811U7E8</accession>
<name>A0A811U7E8_CERCA</name>
<comment type="caution">
    <text evidence="1">The sequence shown here is derived from an EMBL/GenBank/DDBJ whole genome shotgun (WGS) entry which is preliminary data.</text>
</comment>
<dbReference type="Proteomes" id="UP000606786">
    <property type="component" value="Unassembled WGS sequence"/>
</dbReference>
<keyword evidence="2" id="KW-1185">Reference proteome</keyword>
<organism evidence="1 2">
    <name type="scientific">Ceratitis capitata</name>
    <name type="common">Mediterranean fruit fly</name>
    <name type="synonym">Tephritis capitata</name>
    <dbReference type="NCBI Taxonomy" id="7213"/>
    <lineage>
        <taxon>Eukaryota</taxon>
        <taxon>Metazoa</taxon>
        <taxon>Ecdysozoa</taxon>
        <taxon>Arthropoda</taxon>
        <taxon>Hexapoda</taxon>
        <taxon>Insecta</taxon>
        <taxon>Pterygota</taxon>
        <taxon>Neoptera</taxon>
        <taxon>Endopterygota</taxon>
        <taxon>Diptera</taxon>
        <taxon>Brachycera</taxon>
        <taxon>Muscomorpha</taxon>
        <taxon>Tephritoidea</taxon>
        <taxon>Tephritidae</taxon>
        <taxon>Ceratitis</taxon>
        <taxon>Ceratitis</taxon>
    </lineage>
</organism>
<evidence type="ECO:0000313" key="1">
    <source>
        <dbReference type="EMBL" id="CAD6993185.1"/>
    </source>
</evidence>
<reference evidence="1" key="1">
    <citation type="submission" date="2020-11" db="EMBL/GenBank/DDBJ databases">
        <authorList>
            <person name="Whitehead M."/>
        </authorList>
    </citation>
    <scope>NUCLEOTIDE SEQUENCE</scope>
    <source>
        <strain evidence="1">EGII</strain>
    </source>
</reference>
<sequence length="227" mass="25444">MPKRSRQIMLPTSRIYMERERLRQLEISAPMPNSTIPALRVCQMTGERDTNNDKRAVMPMPMPSENKKVLNATKVQNAAQTEDILASNTFRDRVLPELTVKLQQHMSNSGNDCALVKHSTTGSNVEMLFSNINEIPPAAETWQRSDCFNDNGELRCTNFVCETKKQATSGNGCTETATTTLRNTTIKTAADATTNTLAWHRINDLNVSCVNEYKLHLKLNNAGNSRQ</sequence>
<dbReference type="EMBL" id="CAJHJT010000001">
    <property type="protein sequence ID" value="CAD6993185.1"/>
    <property type="molecule type" value="Genomic_DNA"/>
</dbReference>
<proteinExistence type="predicted"/>
<dbReference type="OrthoDB" id="8038856at2759"/>
<evidence type="ECO:0000313" key="2">
    <source>
        <dbReference type="Proteomes" id="UP000606786"/>
    </source>
</evidence>